<evidence type="ECO:0000256" key="1">
    <source>
        <dbReference type="SAM" id="Phobius"/>
    </source>
</evidence>
<name>A0A1R0GV80_9FUNG</name>
<keyword evidence="1" id="KW-0812">Transmembrane</keyword>
<sequence>MTSCLERNSFLNASKKPKMGNGLYGNFYFIACLVNGISISMRAEIIKHDYSQVGIKYGIYFSEIEILSNRPDYPVLSIDYKNRLVVLGRMGSVEILSKDGKKWNSQNLIIPTIKSFIGCQISGGYYYDLGTTSRLYLGTYDSKIYVLKKDTDTGNYVRDYSHEKFVNKSLHKLLSGNSNIIIDQISLNGLLLSANERYLFVQIE</sequence>
<feature type="transmembrane region" description="Helical" evidence="1">
    <location>
        <begin position="21"/>
        <end position="41"/>
    </location>
</feature>
<reference evidence="2 3" key="1">
    <citation type="journal article" date="2016" name="Mol. Biol. Evol.">
        <title>Genome-Wide Survey of Gut Fungi (Harpellales) Reveals the First Horizontally Transferred Ubiquitin Gene from a Mosquito Host.</title>
        <authorList>
            <person name="Wang Y."/>
            <person name="White M.M."/>
            <person name="Kvist S."/>
            <person name="Moncalvo J.M."/>
        </authorList>
    </citation>
    <scope>NUCLEOTIDE SEQUENCE [LARGE SCALE GENOMIC DNA]</scope>
    <source>
        <strain evidence="2 3">ALG-7-W6</strain>
    </source>
</reference>
<organism evidence="2 3">
    <name type="scientific">Smittium mucronatum</name>
    <dbReference type="NCBI Taxonomy" id="133383"/>
    <lineage>
        <taxon>Eukaryota</taxon>
        <taxon>Fungi</taxon>
        <taxon>Fungi incertae sedis</taxon>
        <taxon>Zoopagomycota</taxon>
        <taxon>Kickxellomycotina</taxon>
        <taxon>Harpellomycetes</taxon>
        <taxon>Harpellales</taxon>
        <taxon>Legeriomycetaceae</taxon>
        <taxon>Smittium</taxon>
    </lineage>
</organism>
<keyword evidence="3" id="KW-1185">Reference proteome</keyword>
<evidence type="ECO:0000313" key="2">
    <source>
        <dbReference type="EMBL" id="OLY80787.1"/>
    </source>
</evidence>
<comment type="caution">
    <text evidence="2">The sequence shown here is derived from an EMBL/GenBank/DDBJ whole genome shotgun (WGS) entry which is preliminary data.</text>
</comment>
<evidence type="ECO:0000313" key="3">
    <source>
        <dbReference type="Proteomes" id="UP000187455"/>
    </source>
</evidence>
<proteinExistence type="predicted"/>
<protein>
    <submittedName>
        <fullName evidence="2">Uncharacterized protein</fullName>
    </submittedName>
</protein>
<dbReference type="Proteomes" id="UP000187455">
    <property type="component" value="Unassembled WGS sequence"/>
</dbReference>
<keyword evidence="1" id="KW-1133">Transmembrane helix</keyword>
<dbReference type="AlphaFoldDB" id="A0A1R0GV80"/>
<keyword evidence="1" id="KW-0472">Membrane</keyword>
<accession>A0A1R0GV80</accession>
<gene>
    <name evidence="2" type="ORF">AYI68_g5114</name>
</gene>
<dbReference type="EMBL" id="LSSL01003132">
    <property type="protein sequence ID" value="OLY80787.1"/>
    <property type="molecule type" value="Genomic_DNA"/>
</dbReference>
<dbReference type="OrthoDB" id="5538922at2759"/>